<dbReference type="Proteomes" id="UP000305196">
    <property type="component" value="Unassembled WGS sequence"/>
</dbReference>
<reference evidence="1 2" key="1">
    <citation type="submission" date="2016-07" db="EMBL/GenBank/DDBJ databases">
        <authorList>
            <consortium name="Pathogen Informatics"/>
        </authorList>
    </citation>
    <scope>NUCLEOTIDE SEQUENCE [LARGE SCALE GENOMIC DNA]</scope>
</reference>
<dbReference type="VEuPathDB" id="PlasmoDB:PVW1_040032100"/>
<evidence type="ECO:0000313" key="2">
    <source>
        <dbReference type="Proteomes" id="UP000305196"/>
    </source>
</evidence>
<protein>
    <submittedName>
        <fullName evidence="1">Vir protein, putative</fullName>
    </submittedName>
</protein>
<sequence length="273" mass="31864">MATQPCDSKYSIKELPSERFYDWLDDYFMSILRHSSDCNTLSSPYKDNHEIKRLCSKIVKYITSKPPIFIEKHLKDHHCNLFNYWIYEQLVKECDGKSIDPALVFGNFLFVLSGLQYYLKDNTCKLNSSIPMMPDRQDRKELYEYCIDCDKILEKSKYNKDTCKKYCTYVEKKIPLYEKFQKLCSSSDQTKCPDFYKKCEPHNPKVLLELLKCKDEMVNEKQQLKDNSGTTSNSSLSSQSVSNLSNAFLGVVVTSMTSGFLYKVNTNLIKINR</sequence>
<evidence type="ECO:0000313" key="1">
    <source>
        <dbReference type="EMBL" id="SCA81839.1"/>
    </source>
</evidence>
<organism evidence="1 2">
    <name type="scientific">Plasmodium vivax</name>
    <name type="common">malaria parasite P. vivax</name>
    <dbReference type="NCBI Taxonomy" id="5855"/>
    <lineage>
        <taxon>Eukaryota</taxon>
        <taxon>Sar</taxon>
        <taxon>Alveolata</taxon>
        <taxon>Apicomplexa</taxon>
        <taxon>Aconoidasida</taxon>
        <taxon>Haemosporida</taxon>
        <taxon>Plasmodiidae</taxon>
        <taxon>Plasmodium</taxon>
        <taxon>Plasmodium (Plasmodium)</taxon>
    </lineage>
</organism>
<accession>A0A1G4EC15</accession>
<dbReference type="VEuPathDB" id="PlasmoDB:PVPAM_130062500"/>
<proteinExistence type="predicted"/>
<dbReference type="Pfam" id="PF05795">
    <property type="entry name" value="Plasmodium_Vir"/>
    <property type="match status" value="1"/>
</dbReference>
<dbReference type="InterPro" id="IPR008780">
    <property type="entry name" value="Plasmodium_Vir"/>
</dbReference>
<dbReference type="VEuPathDB" id="PlasmoDB:PVP01_0010190"/>
<dbReference type="VEuPathDB" id="PlasmoDB:PVX_127260"/>
<gene>
    <name evidence="1" type="ORF">PVC01_000045500</name>
</gene>
<dbReference type="AlphaFoldDB" id="A0A1G4EC15"/>
<dbReference type="EMBL" id="FLYI01000110">
    <property type="protein sequence ID" value="SCA81839.1"/>
    <property type="molecule type" value="Genomic_DNA"/>
</dbReference>
<name>A0A1G4EC15_PLAVI</name>